<dbReference type="InterPro" id="IPR002716">
    <property type="entry name" value="PIN_dom"/>
</dbReference>
<dbReference type="RefSeq" id="WP_294523561.1">
    <property type="nucleotide sequence ID" value="NZ_SVCA01000008.1"/>
</dbReference>
<dbReference type="Gene3D" id="3.40.50.1010">
    <property type="entry name" value="5'-nuclease"/>
    <property type="match status" value="1"/>
</dbReference>
<evidence type="ECO:0000259" key="1">
    <source>
        <dbReference type="Pfam" id="PF01850"/>
    </source>
</evidence>
<protein>
    <submittedName>
        <fullName evidence="2">Type II toxin-antitoxin system VapC family toxin</fullName>
    </submittedName>
</protein>
<dbReference type="PANTHER" id="PTHR39664">
    <property type="match status" value="1"/>
</dbReference>
<name>A0A927WM59_SELRU</name>
<sequence>MVIFDTNMILRYLLNDNEEMADRAEYYLENDDVYITLEVVAEVVYVLKGVYSMERSKISATIKGFLELVNCKERAVLELALEVYGERSLDFVDCVLYGYHVARGAEIATFDKKLLNLMK</sequence>
<dbReference type="Pfam" id="PF01850">
    <property type="entry name" value="PIN"/>
    <property type="match status" value="1"/>
</dbReference>
<evidence type="ECO:0000313" key="3">
    <source>
        <dbReference type="Proteomes" id="UP000772151"/>
    </source>
</evidence>
<comment type="caution">
    <text evidence="2">The sequence shown here is derived from an EMBL/GenBank/DDBJ whole genome shotgun (WGS) entry which is preliminary data.</text>
</comment>
<dbReference type="SUPFAM" id="SSF88723">
    <property type="entry name" value="PIN domain-like"/>
    <property type="match status" value="1"/>
</dbReference>
<dbReference type="PANTHER" id="PTHR39664:SF2">
    <property type="entry name" value="NUCLEIC ACID-BINDING PROTEIN, CONTAINING PIN DOMAIN-RELATED"/>
    <property type="match status" value="1"/>
</dbReference>
<organism evidence="2 3">
    <name type="scientific">Selenomonas ruminantium</name>
    <dbReference type="NCBI Taxonomy" id="971"/>
    <lineage>
        <taxon>Bacteria</taxon>
        <taxon>Bacillati</taxon>
        <taxon>Bacillota</taxon>
        <taxon>Negativicutes</taxon>
        <taxon>Selenomonadales</taxon>
        <taxon>Selenomonadaceae</taxon>
        <taxon>Selenomonas</taxon>
    </lineage>
</organism>
<dbReference type="AlphaFoldDB" id="A0A927WM59"/>
<reference evidence="2" key="1">
    <citation type="submission" date="2019-04" db="EMBL/GenBank/DDBJ databases">
        <title>Evolution of Biomass-Degrading Anaerobic Consortia Revealed by Metagenomics.</title>
        <authorList>
            <person name="Peng X."/>
        </authorList>
    </citation>
    <scope>NUCLEOTIDE SEQUENCE</scope>
    <source>
        <strain evidence="2">SIG242</strain>
    </source>
</reference>
<dbReference type="EMBL" id="SVCA01000008">
    <property type="protein sequence ID" value="MBE6085717.1"/>
    <property type="molecule type" value="Genomic_DNA"/>
</dbReference>
<proteinExistence type="predicted"/>
<gene>
    <name evidence="2" type="ORF">E7203_09765</name>
</gene>
<evidence type="ECO:0000313" key="2">
    <source>
        <dbReference type="EMBL" id="MBE6085717.1"/>
    </source>
</evidence>
<dbReference type="InterPro" id="IPR029060">
    <property type="entry name" value="PIN-like_dom_sf"/>
</dbReference>
<dbReference type="Proteomes" id="UP000772151">
    <property type="component" value="Unassembled WGS sequence"/>
</dbReference>
<accession>A0A927WM59</accession>
<feature type="domain" description="PIN" evidence="1">
    <location>
        <begin position="2"/>
        <end position="115"/>
    </location>
</feature>